<dbReference type="PANTHER" id="PTHR30535">
    <property type="entry name" value="VITAMIN B12-BINDING PROTEIN"/>
    <property type="match status" value="1"/>
</dbReference>
<name>A0ABT5WMX7_9SPHN</name>
<sequence length="280" mass="28799">MPLLPALALAACAQAPAGEERAAHPTIISLNPCSDAVLAEVAAPGQLLAISHYSHDPAASSMDLARARRFRAVSGSVEEIAALAPDVVIAGTFLPPATGTALRDLGITVVTVPIATDVAQSEAQVRDLARLTGNPGKGEALVGDIEASLKAAAPPRGARAIPAIVWQSGGIVAGEGALIVDLLRRTGFANGAAARGLGQADYLPLERMVADPPRVIFAAGDPRSEDDRMLGHPALVGLPGVRRERFASSLLWCGGPTIMRAARRLAQVRRAFEQADGAGS</sequence>
<accession>A0ABT5WMX7</accession>
<dbReference type="Pfam" id="PF01497">
    <property type="entry name" value="Peripla_BP_2"/>
    <property type="match status" value="1"/>
</dbReference>
<proteinExistence type="predicted"/>
<dbReference type="InterPro" id="IPR002491">
    <property type="entry name" value="ABC_transptr_periplasmic_BD"/>
</dbReference>
<gene>
    <name evidence="2" type="ORF">PYV00_06650</name>
</gene>
<dbReference type="Gene3D" id="3.40.50.1980">
    <property type="entry name" value="Nitrogenase molybdenum iron protein domain"/>
    <property type="match status" value="2"/>
</dbReference>
<organism evidence="2 3">
    <name type="scientific">Novosphingobium album</name>
    <name type="common">ex Liu et al. 2023</name>
    <dbReference type="NCBI Taxonomy" id="3031130"/>
    <lineage>
        <taxon>Bacteria</taxon>
        <taxon>Pseudomonadati</taxon>
        <taxon>Pseudomonadota</taxon>
        <taxon>Alphaproteobacteria</taxon>
        <taxon>Sphingomonadales</taxon>
        <taxon>Sphingomonadaceae</taxon>
        <taxon>Novosphingobium</taxon>
    </lineage>
</organism>
<evidence type="ECO:0000313" key="3">
    <source>
        <dbReference type="Proteomes" id="UP001216253"/>
    </source>
</evidence>
<evidence type="ECO:0000313" key="2">
    <source>
        <dbReference type="EMBL" id="MDE8651400.1"/>
    </source>
</evidence>
<comment type="caution">
    <text evidence="2">The sequence shown here is derived from an EMBL/GenBank/DDBJ whole genome shotgun (WGS) entry which is preliminary data.</text>
</comment>
<dbReference type="SUPFAM" id="SSF53807">
    <property type="entry name" value="Helical backbone' metal receptor"/>
    <property type="match status" value="1"/>
</dbReference>
<dbReference type="PANTHER" id="PTHR30535:SF35">
    <property type="entry name" value="PERIPLASMIC BINDING PROTEIN"/>
    <property type="match status" value="1"/>
</dbReference>
<evidence type="ECO:0000259" key="1">
    <source>
        <dbReference type="PROSITE" id="PS50983"/>
    </source>
</evidence>
<reference evidence="2 3" key="1">
    <citation type="submission" date="2023-03" db="EMBL/GenBank/DDBJ databases">
        <title>NovoSphingobium album sp. nov. isolated from polycyclic aromatic hydrocarbons- and heavy-metal polluted soil.</title>
        <authorList>
            <person name="Liu Z."/>
            <person name="Wang K."/>
        </authorList>
    </citation>
    <scope>NUCLEOTIDE SEQUENCE [LARGE SCALE GENOMIC DNA]</scope>
    <source>
        <strain evidence="2 3">H3SJ31-1</strain>
    </source>
</reference>
<dbReference type="PROSITE" id="PS50983">
    <property type="entry name" value="FE_B12_PBP"/>
    <property type="match status" value="1"/>
</dbReference>
<protein>
    <submittedName>
        <fullName evidence="2">ABC transporter substrate-binding protein</fullName>
    </submittedName>
</protein>
<feature type="domain" description="Fe/B12 periplasmic-binding" evidence="1">
    <location>
        <begin position="26"/>
        <end position="280"/>
    </location>
</feature>
<dbReference type="EMBL" id="JARESE010000015">
    <property type="protein sequence ID" value="MDE8651400.1"/>
    <property type="molecule type" value="Genomic_DNA"/>
</dbReference>
<dbReference type="InterPro" id="IPR050902">
    <property type="entry name" value="ABC_Transporter_SBP"/>
</dbReference>
<keyword evidence="3" id="KW-1185">Reference proteome</keyword>
<dbReference type="RefSeq" id="WP_275227497.1">
    <property type="nucleotide sequence ID" value="NZ_JARESE010000015.1"/>
</dbReference>
<dbReference type="Proteomes" id="UP001216253">
    <property type="component" value="Unassembled WGS sequence"/>
</dbReference>